<dbReference type="Proteomes" id="UP000030671">
    <property type="component" value="Unassembled WGS sequence"/>
</dbReference>
<feature type="region of interest" description="Disordered" evidence="1">
    <location>
        <begin position="317"/>
        <end position="337"/>
    </location>
</feature>
<dbReference type="HOGENOM" id="CLU_631700_0_0_1"/>
<dbReference type="AlphaFoldDB" id="W4KKC3"/>
<dbReference type="KEGG" id="hir:HETIRDRAFT_438683"/>
<feature type="region of interest" description="Disordered" evidence="1">
    <location>
        <begin position="47"/>
        <end position="124"/>
    </location>
</feature>
<dbReference type="GeneID" id="20675064"/>
<evidence type="ECO:0000256" key="1">
    <source>
        <dbReference type="SAM" id="MobiDB-lite"/>
    </source>
</evidence>
<evidence type="ECO:0000313" key="2">
    <source>
        <dbReference type="EMBL" id="ETW86278.1"/>
    </source>
</evidence>
<accession>W4KKC3</accession>
<organism evidence="2 3">
    <name type="scientific">Heterobasidion irregulare (strain TC 32-1)</name>
    <dbReference type="NCBI Taxonomy" id="747525"/>
    <lineage>
        <taxon>Eukaryota</taxon>
        <taxon>Fungi</taxon>
        <taxon>Dikarya</taxon>
        <taxon>Basidiomycota</taxon>
        <taxon>Agaricomycotina</taxon>
        <taxon>Agaricomycetes</taxon>
        <taxon>Russulales</taxon>
        <taxon>Bondarzewiaceae</taxon>
        <taxon>Heterobasidion</taxon>
        <taxon>Heterobasidion annosum species complex</taxon>
    </lineage>
</organism>
<dbReference type="eggNOG" id="ENOG502S00B">
    <property type="taxonomic scope" value="Eukaryota"/>
</dbReference>
<dbReference type="OrthoDB" id="2592022at2759"/>
<gene>
    <name evidence="2" type="ORF">HETIRDRAFT_438683</name>
</gene>
<feature type="compositionally biased region" description="Low complexity" evidence="1">
    <location>
        <begin position="91"/>
        <end position="118"/>
    </location>
</feature>
<dbReference type="EMBL" id="KI925455">
    <property type="protein sequence ID" value="ETW86278.1"/>
    <property type="molecule type" value="Genomic_DNA"/>
</dbReference>
<dbReference type="InParanoid" id="W4KKC3"/>
<feature type="region of interest" description="Disordered" evidence="1">
    <location>
        <begin position="1"/>
        <end position="35"/>
    </location>
</feature>
<feature type="compositionally biased region" description="Polar residues" evidence="1">
    <location>
        <begin position="1"/>
        <end position="12"/>
    </location>
</feature>
<dbReference type="STRING" id="747525.W4KKC3"/>
<protein>
    <submittedName>
        <fullName evidence="2">Uncharacterized protein</fullName>
    </submittedName>
</protein>
<evidence type="ECO:0000313" key="3">
    <source>
        <dbReference type="Proteomes" id="UP000030671"/>
    </source>
</evidence>
<proteinExistence type="predicted"/>
<name>W4KKC3_HETIT</name>
<sequence length="434" mass="46133">MITSLSTEQTLASVEPVTPSEEKGPAEAPCEDEIPVITVASVDIIHQPSPRLPEPEPRVILPSLSDDPQDVILPSTSPTSPELPNDNITNSSVMSEASQSSASPSTHTSAPTSTSSPSISPPHPLLVELTKVKDRYDTLQRAFRDCHLTLRDLKGTIPTLPLSPSLSVLQTAVARLDDYNEDARVELEIRVSDEERITRGYETLLSVQGALSSEAEAGEVEAAVRAFVDGTEAAVARAQSQFSRKLDDLEHDIAAVKRRVHELPLALEPEETDLNPLNSGANPSWTSLAAGFFAPPRPASPSITFGSVMTSPRLRRPASSAHMHVRRGSSDSAAGGFSPALGDRSPFAALDLRIPMPNVVFNATPSLARPPPPRARTMSGMYMLGLGMRNPSLVGTGNGTAGKPRSASIISLHKPAPPAVKAVEAVEDETSDVE</sequence>
<dbReference type="RefSeq" id="XP_009543033.1">
    <property type="nucleotide sequence ID" value="XM_009544738.1"/>
</dbReference>
<keyword evidence="3" id="KW-1185">Reference proteome</keyword>
<reference evidence="2 3" key="1">
    <citation type="journal article" date="2012" name="New Phytol.">
        <title>Insight into trade-off between wood decay and parasitism from the genome of a fungal forest pathogen.</title>
        <authorList>
            <person name="Olson A."/>
            <person name="Aerts A."/>
            <person name="Asiegbu F."/>
            <person name="Belbahri L."/>
            <person name="Bouzid O."/>
            <person name="Broberg A."/>
            <person name="Canback B."/>
            <person name="Coutinho P.M."/>
            <person name="Cullen D."/>
            <person name="Dalman K."/>
            <person name="Deflorio G."/>
            <person name="van Diepen L.T."/>
            <person name="Dunand C."/>
            <person name="Duplessis S."/>
            <person name="Durling M."/>
            <person name="Gonthier P."/>
            <person name="Grimwood J."/>
            <person name="Fossdal C.G."/>
            <person name="Hansson D."/>
            <person name="Henrissat B."/>
            <person name="Hietala A."/>
            <person name="Himmelstrand K."/>
            <person name="Hoffmeister D."/>
            <person name="Hogberg N."/>
            <person name="James T.Y."/>
            <person name="Karlsson M."/>
            <person name="Kohler A."/>
            <person name="Kues U."/>
            <person name="Lee Y.H."/>
            <person name="Lin Y.C."/>
            <person name="Lind M."/>
            <person name="Lindquist E."/>
            <person name="Lombard V."/>
            <person name="Lucas S."/>
            <person name="Lunden K."/>
            <person name="Morin E."/>
            <person name="Murat C."/>
            <person name="Park J."/>
            <person name="Raffaello T."/>
            <person name="Rouze P."/>
            <person name="Salamov A."/>
            <person name="Schmutz J."/>
            <person name="Solheim H."/>
            <person name="Stahlberg J."/>
            <person name="Velez H."/>
            <person name="de Vries R.P."/>
            <person name="Wiebenga A."/>
            <person name="Woodward S."/>
            <person name="Yakovlev I."/>
            <person name="Garbelotto M."/>
            <person name="Martin F."/>
            <person name="Grigoriev I.V."/>
            <person name="Stenlid J."/>
        </authorList>
    </citation>
    <scope>NUCLEOTIDE SEQUENCE [LARGE SCALE GENOMIC DNA]</scope>
    <source>
        <strain evidence="2 3">TC 32-1</strain>
    </source>
</reference>